<dbReference type="InterPro" id="IPR016169">
    <property type="entry name" value="FAD-bd_PCMH_sub2"/>
</dbReference>
<keyword evidence="1" id="KW-0274">FAD</keyword>
<dbReference type="Gene3D" id="3.30.465.10">
    <property type="match status" value="2"/>
</dbReference>
<dbReference type="PANTHER" id="PTHR42659">
    <property type="entry name" value="XANTHINE DEHYDROGENASE SUBUNIT C-RELATED"/>
    <property type="match status" value="1"/>
</dbReference>
<dbReference type="Gene3D" id="3.30.390.50">
    <property type="entry name" value="CO dehydrogenase flavoprotein, C-terminal domain"/>
    <property type="match status" value="1"/>
</dbReference>
<organism evidence="3 4">
    <name type="scientific">Mucilaginibacter aquariorum</name>
    <dbReference type="NCBI Taxonomy" id="2967225"/>
    <lineage>
        <taxon>Bacteria</taxon>
        <taxon>Pseudomonadati</taxon>
        <taxon>Bacteroidota</taxon>
        <taxon>Sphingobacteriia</taxon>
        <taxon>Sphingobacteriales</taxon>
        <taxon>Sphingobacteriaceae</taxon>
        <taxon>Mucilaginibacter</taxon>
    </lineage>
</organism>
<keyword evidence="1" id="KW-0285">Flavoprotein</keyword>
<comment type="caution">
    <text evidence="3">The sequence shown here is derived from an EMBL/GenBank/DDBJ whole genome shotgun (WGS) entry which is preliminary data.</text>
</comment>
<dbReference type="SUPFAM" id="SSF55447">
    <property type="entry name" value="CO dehydrogenase flavoprotein C-terminal domain-like"/>
    <property type="match status" value="1"/>
</dbReference>
<dbReference type="PANTHER" id="PTHR42659:SF1">
    <property type="entry name" value="OXIDOREDUCTASE"/>
    <property type="match status" value="1"/>
</dbReference>
<keyword evidence="4" id="KW-1185">Reference proteome</keyword>
<dbReference type="InterPro" id="IPR051312">
    <property type="entry name" value="Diverse_Substr_Oxidored"/>
</dbReference>
<dbReference type="Pfam" id="PF00941">
    <property type="entry name" value="FAD_binding_5"/>
    <property type="match status" value="1"/>
</dbReference>
<dbReference type="Gene3D" id="3.30.43.10">
    <property type="entry name" value="Uridine Diphospho-n-acetylenolpyruvylglucosamine Reductase, domain 2"/>
    <property type="match status" value="1"/>
</dbReference>
<dbReference type="InterPro" id="IPR036318">
    <property type="entry name" value="FAD-bd_PCMH-like_sf"/>
</dbReference>
<dbReference type="EMBL" id="JANHOH010000002">
    <property type="protein sequence ID" value="MCQ6958692.1"/>
    <property type="molecule type" value="Genomic_DNA"/>
</dbReference>
<sequence>MNQFQYVRPAQVPGATKAITNGANTQFLAGGTNLIDLMKMGVVAPEKLVDINNLPLKKIEGNAGGISIGALASNTEVAEHPLIKANYPLLALAINAGASPQLRNMATVGGNLMQRTRCPYFFDTAMPCNKRMPGSGCGALEGYNRMHALFGASDKCIAVNPSDMNVALTALDATVHVSGVKGKRAIKISDFHRLPGQHPELDNTLQKGELITSVDLPASPFNKNVHYLKVRDRTSYAFALVSAAVALNIENNTIQGARLAMGGVAHKPWRLTETEAFLKGKPVSLDVFKQAAQIAMQGAKAYEHNKFKLTLAPNTLLQALKTASGLKA</sequence>
<feature type="domain" description="FAD-binding PCMH-type" evidence="2">
    <location>
        <begin position="1"/>
        <end position="221"/>
    </location>
</feature>
<dbReference type="InterPro" id="IPR016166">
    <property type="entry name" value="FAD-bd_PCMH"/>
</dbReference>
<dbReference type="InterPro" id="IPR002346">
    <property type="entry name" value="Mopterin_DH_FAD-bd"/>
</dbReference>
<proteinExistence type="predicted"/>
<dbReference type="Proteomes" id="UP001204376">
    <property type="component" value="Unassembled WGS sequence"/>
</dbReference>
<accession>A0ABT1T2B5</accession>
<dbReference type="RefSeq" id="WP_256538889.1">
    <property type="nucleotide sequence ID" value="NZ_JANHOH010000002.1"/>
</dbReference>
<dbReference type="PROSITE" id="PS51387">
    <property type="entry name" value="FAD_PCMH"/>
    <property type="match status" value="1"/>
</dbReference>
<dbReference type="InterPro" id="IPR005107">
    <property type="entry name" value="CO_DH_flav_C"/>
</dbReference>
<name>A0ABT1T2B5_9SPHI</name>
<reference evidence="3 4" key="1">
    <citation type="submission" date="2022-07" db="EMBL/GenBank/DDBJ databases">
        <title>Mucilaginibacter sp. JC4.</title>
        <authorList>
            <person name="Le V."/>
            <person name="Ko S.-R."/>
            <person name="Ahn C.-Y."/>
            <person name="Oh H.-M."/>
        </authorList>
    </citation>
    <scope>NUCLEOTIDE SEQUENCE [LARGE SCALE GENOMIC DNA]</scope>
    <source>
        <strain evidence="3 4">JC4</strain>
    </source>
</reference>
<gene>
    <name evidence="3" type="ORF">NPE20_12020</name>
</gene>
<evidence type="ECO:0000313" key="3">
    <source>
        <dbReference type="EMBL" id="MCQ6958692.1"/>
    </source>
</evidence>
<evidence type="ECO:0000256" key="1">
    <source>
        <dbReference type="ARBA" id="ARBA00022827"/>
    </source>
</evidence>
<dbReference type="SMART" id="SM01092">
    <property type="entry name" value="CO_deh_flav_C"/>
    <property type="match status" value="1"/>
</dbReference>
<dbReference type="InterPro" id="IPR036683">
    <property type="entry name" value="CO_DH_flav_C_dom_sf"/>
</dbReference>
<dbReference type="SUPFAM" id="SSF56176">
    <property type="entry name" value="FAD-binding/transporter-associated domain-like"/>
    <property type="match status" value="1"/>
</dbReference>
<protein>
    <submittedName>
        <fullName evidence="3">Xanthine dehydrogenase family protein subunit M</fullName>
    </submittedName>
</protein>
<evidence type="ECO:0000259" key="2">
    <source>
        <dbReference type="PROSITE" id="PS51387"/>
    </source>
</evidence>
<dbReference type="InterPro" id="IPR016167">
    <property type="entry name" value="FAD-bd_PCMH_sub1"/>
</dbReference>
<dbReference type="Pfam" id="PF03450">
    <property type="entry name" value="CO_deh_flav_C"/>
    <property type="match status" value="1"/>
</dbReference>
<evidence type="ECO:0000313" key="4">
    <source>
        <dbReference type="Proteomes" id="UP001204376"/>
    </source>
</evidence>